<dbReference type="KEGG" id="msaa:QYS49_15890"/>
<protein>
    <submittedName>
        <fullName evidence="1">Uncharacterized protein</fullName>
    </submittedName>
</protein>
<keyword evidence="2" id="KW-1185">Reference proteome</keyword>
<dbReference type="RefSeq" id="WP_308348652.1">
    <property type="nucleotide sequence ID" value="NZ_CP129971.1"/>
</dbReference>
<name>A0AA49JB41_9BACT</name>
<gene>
    <name evidence="1" type="ORF">QYS49_15890</name>
</gene>
<accession>A0AA49JB41</accession>
<reference evidence="1 2" key="1">
    <citation type="submission" date="2023-08" db="EMBL/GenBank/DDBJ databases">
        <title>Comparative genomics and taxonomic characterization of three novel marine species of genus Marivirga.</title>
        <authorList>
            <person name="Muhammad N."/>
            <person name="Kim S.-G."/>
        </authorList>
    </citation>
    <scope>NUCLEOTIDE SEQUENCE [LARGE SCALE GENOMIC DNA]</scope>
    <source>
        <strain evidence="1 2">BDSF4-3</strain>
    </source>
</reference>
<evidence type="ECO:0000313" key="2">
    <source>
        <dbReference type="Proteomes" id="UP001230496"/>
    </source>
</evidence>
<sequence>MENFRKLAYESLKVEPVQFSENSENDYVLATYYKNESNVIGDGTLKYVIINIAEEKVIKKGSLPQGNIKWISDYEVEIFSPPGIPKDQTETADDYKTIYNVKNGTTTNKKGAAN</sequence>
<organism evidence="1 2">
    <name type="scientific">Marivirga salinarum</name>
    <dbReference type="NCBI Taxonomy" id="3059078"/>
    <lineage>
        <taxon>Bacteria</taxon>
        <taxon>Pseudomonadati</taxon>
        <taxon>Bacteroidota</taxon>
        <taxon>Cytophagia</taxon>
        <taxon>Cytophagales</taxon>
        <taxon>Marivirgaceae</taxon>
        <taxon>Marivirga</taxon>
    </lineage>
</organism>
<dbReference type="EMBL" id="CP129971">
    <property type="protein sequence ID" value="WKK73460.2"/>
    <property type="molecule type" value="Genomic_DNA"/>
</dbReference>
<evidence type="ECO:0000313" key="1">
    <source>
        <dbReference type="EMBL" id="WKK73460.2"/>
    </source>
</evidence>
<proteinExistence type="predicted"/>
<dbReference type="AlphaFoldDB" id="A0AA49JB41"/>
<dbReference type="Proteomes" id="UP001230496">
    <property type="component" value="Chromosome"/>
</dbReference>